<dbReference type="PANTHER" id="PTHR33171:SF17">
    <property type="entry name" value="LARA-LIKE N-TERMINAL DOMAIN-CONTAINING PROTEIN"/>
    <property type="match status" value="1"/>
</dbReference>
<dbReference type="STRING" id="744872.Spica_0183"/>
<dbReference type="Gene3D" id="3.40.50.11440">
    <property type="match status" value="1"/>
</dbReference>
<protein>
    <recommendedName>
        <fullName evidence="1">LarA-like N-terminal domain-containing protein</fullName>
    </recommendedName>
</protein>
<dbReference type="Gene3D" id="3.90.226.30">
    <property type="match status" value="1"/>
</dbReference>
<gene>
    <name evidence="2" type="ordered locus">Spica_0183</name>
</gene>
<dbReference type="InterPro" id="IPR043166">
    <property type="entry name" value="LarA-like_C"/>
</dbReference>
<keyword evidence="3" id="KW-1185">Reference proteome</keyword>
<evidence type="ECO:0000259" key="1">
    <source>
        <dbReference type="Pfam" id="PF09861"/>
    </source>
</evidence>
<organism evidence="2 3">
    <name type="scientific">Gracilinema caldarium (strain ATCC 51460 / DSM 7334 / H1)</name>
    <name type="common">Treponema caldarium</name>
    <dbReference type="NCBI Taxonomy" id="744872"/>
    <lineage>
        <taxon>Bacteria</taxon>
        <taxon>Pseudomonadati</taxon>
        <taxon>Spirochaetota</taxon>
        <taxon>Spirochaetia</taxon>
        <taxon>Spirochaetales</taxon>
        <taxon>Breznakiellaceae</taxon>
        <taxon>Gracilinema</taxon>
    </lineage>
</organism>
<dbReference type="HOGENOM" id="CLU_619420_0_0_12"/>
<proteinExistence type="predicted"/>
<dbReference type="EMBL" id="CP002868">
    <property type="protein sequence ID" value="AEJ18351.1"/>
    <property type="molecule type" value="Genomic_DNA"/>
</dbReference>
<dbReference type="InterPro" id="IPR048068">
    <property type="entry name" value="LarA-like"/>
</dbReference>
<feature type="domain" description="LarA-like N-terminal" evidence="1">
    <location>
        <begin position="46"/>
        <end position="196"/>
    </location>
</feature>
<sequence>MRLIDTKEDVLLLELGGVDADLSDEDIEVSFSEALQQALARVHSGPVALLPPDGTRFHSRAGYLTDIASRILTRWSSGDRLGMVMPALGTHMPMTEGELARMFPGTPLQKFRSHDWRRDVLTLGRLEADWVEQAAEGAVRFDWPVQVNKALLENDYSLIVSLGQVVPHEVIGMANHLKNLFVGTGGKEAIDKSHFTGAAYGMERMMGRLNTPVRALFDEGYRRFGNLLPPILWALTVVGSRSEAEAHRTGKKPGSLAVRGLFVGFGRSCFEKAAALARQVNVDLLDEPIQKAVVYLEPEEFRTTWLGNKAVYRTRMAMADGGELLILAPGLERFGEDRGIDALIRKHGYRPAAEIRRRVEADRELQEALSAAAHLIHGSSEGRFTVRYCPGPGVSREEIESVGYEWGDLSEALERYAITKLSLGWNTMADGERIFFVPNPALGLWAEKNRFINSPIV</sequence>
<dbReference type="KEGG" id="scd:Spica_0183"/>
<dbReference type="RefSeq" id="WP_013967664.1">
    <property type="nucleotide sequence ID" value="NC_015732.1"/>
</dbReference>
<dbReference type="InterPro" id="IPR018657">
    <property type="entry name" value="LarA-like_N"/>
</dbReference>
<dbReference type="eggNOG" id="COG3875">
    <property type="taxonomic scope" value="Bacteria"/>
</dbReference>
<dbReference type="Proteomes" id="UP000000503">
    <property type="component" value="Chromosome"/>
</dbReference>
<dbReference type="PANTHER" id="PTHR33171">
    <property type="entry name" value="LAR_N DOMAIN-CONTAINING PROTEIN"/>
    <property type="match status" value="1"/>
</dbReference>
<dbReference type="GO" id="GO:0050043">
    <property type="term" value="F:lactate racemase activity"/>
    <property type="evidence" value="ECO:0007669"/>
    <property type="project" value="InterPro"/>
</dbReference>
<dbReference type="AlphaFoldDB" id="F8EWW5"/>
<name>F8EWW5_GRAC1</name>
<dbReference type="OrthoDB" id="9770545at2"/>
<reference evidence="3" key="1">
    <citation type="journal article" date="2013" name="Stand. Genomic Sci.">
        <title>Genome sequence of the thermophilic fresh-water bacterium Spirochaeta caldaria type strain (H1(T)), reclassification of Spirochaeta caldaria, Spirochaeta stenostrepta, and Spirochaeta zuelzerae in the genus Treponema as Treponema caldaria comb. nov., Treponema stenostrepta comb. nov., and Treponema zuelzerae comb. nov., and emendation of the genus Treponema.</title>
        <authorList>
            <person name="Abt B."/>
            <person name="Goker M."/>
            <person name="Scheuner C."/>
            <person name="Han C."/>
            <person name="Lu M."/>
            <person name="Misra M."/>
            <person name="Lapidus A."/>
            <person name="Nolan M."/>
            <person name="Lucas S."/>
            <person name="Hammon N."/>
            <person name="Deshpande S."/>
            <person name="Cheng J.F."/>
            <person name="Tapia R."/>
            <person name="Goodwin L.A."/>
            <person name="Pitluck S."/>
            <person name="Liolios K."/>
            <person name="Pagani I."/>
            <person name="Ivanova N."/>
            <person name="Mavromatis K."/>
            <person name="Mikhailova N."/>
            <person name="Huntemann M."/>
            <person name="Pati A."/>
            <person name="Chen A."/>
            <person name="Palaniappan K."/>
            <person name="Land M."/>
            <person name="Hauser L."/>
            <person name="Jeffries C.D."/>
            <person name="Rohde M."/>
            <person name="Spring S."/>
            <person name="Gronow S."/>
            <person name="Detter J.C."/>
            <person name="Bristow J."/>
            <person name="Eisen J.A."/>
            <person name="Markowitz V."/>
            <person name="Hugenholtz P."/>
            <person name="Kyrpides N.C."/>
            <person name="Woyke T."/>
            <person name="Klenk H.P."/>
        </authorList>
    </citation>
    <scope>NUCLEOTIDE SEQUENCE</scope>
    <source>
        <strain evidence="3">ATCC 51460 / DSM 7334 / H1</strain>
    </source>
</reference>
<evidence type="ECO:0000313" key="2">
    <source>
        <dbReference type="EMBL" id="AEJ18351.1"/>
    </source>
</evidence>
<dbReference type="Pfam" id="PF09861">
    <property type="entry name" value="Lar_N"/>
    <property type="match status" value="1"/>
</dbReference>
<accession>F8EWW5</accession>
<evidence type="ECO:0000313" key="3">
    <source>
        <dbReference type="Proteomes" id="UP000000503"/>
    </source>
</evidence>